<protein>
    <recommendedName>
        <fullName evidence="4">Stretch-activated cation channel mid1</fullName>
    </recommendedName>
</protein>
<comment type="caution">
    <text evidence="2">The sequence shown here is derived from an EMBL/GenBank/DDBJ whole genome shotgun (WGS) entry which is preliminary data.</text>
</comment>
<accession>A0A8K0NQX4</accession>
<evidence type="ECO:0000256" key="1">
    <source>
        <dbReference type="SAM" id="SignalP"/>
    </source>
</evidence>
<feature type="chain" id="PRO_5035470950" description="Stretch-activated cation channel mid1" evidence="1">
    <location>
        <begin position="24"/>
        <end position="590"/>
    </location>
</feature>
<organism evidence="2 3">
    <name type="scientific">Filobasidium floriforme</name>
    <dbReference type="NCBI Taxonomy" id="5210"/>
    <lineage>
        <taxon>Eukaryota</taxon>
        <taxon>Fungi</taxon>
        <taxon>Dikarya</taxon>
        <taxon>Basidiomycota</taxon>
        <taxon>Agaricomycotina</taxon>
        <taxon>Tremellomycetes</taxon>
        <taxon>Filobasidiales</taxon>
        <taxon>Filobasidiaceae</taxon>
        <taxon>Filobasidium</taxon>
    </lineage>
</organism>
<keyword evidence="3" id="KW-1185">Reference proteome</keyword>
<evidence type="ECO:0000313" key="2">
    <source>
        <dbReference type="EMBL" id="KAG7544266.1"/>
    </source>
</evidence>
<dbReference type="EMBL" id="JABELV010000061">
    <property type="protein sequence ID" value="KAG7544266.1"/>
    <property type="molecule type" value="Genomic_DNA"/>
</dbReference>
<dbReference type="PANTHER" id="PTHR39142">
    <property type="entry name" value="MID1P"/>
    <property type="match status" value="1"/>
</dbReference>
<dbReference type="InterPro" id="IPR024338">
    <property type="entry name" value="MID1/Yam8"/>
</dbReference>
<dbReference type="Pfam" id="PF12929">
    <property type="entry name" value="Mid1"/>
    <property type="match status" value="1"/>
</dbReference>
<dbReference type="Proteomes" id="UP000812966">
    <property type="component" value="Unassembled WGS sequence"/>
</dbReference>
<sequence length="590" mass="64211">MTWSVQVVRIFVWLSLAYGAVEAAAAAAPPHQTITLEALPRLLSIHEPAPNVTSAADVGVRNNATVYIAIPPVSMDQQLYVTINVCSLSSSTQYPTILVSNGTSLSTTTDDAGDQASLSPRDETYLSADSKLDRSSGFSNKANANHVREVLRGQYVWDIKLEGNAGFANWTGWMGDGGLVGIFAEQGDSIDAEVGLRVGAPLHSVAPDLPLLGDTTDTQALIMSPVLEPLDEYRDVPSYPNYTLFSPFPQKIDVPDVDAKPLYQARPMYPIMLETASWAAAGGPTLLSASMCAIYRRVNETTDLTGFADILRNDSRTEEFETSTAQATASFIQRPAGWRWDWVVQGLVSDATNYTSWIVEPGDSPSRGTIHGPINMVTKEATFPCPLVHGLGLCPSIAYAAPLNVSSDKPYPIVTSLESHLEDVLSASLNGFSTSLLSSACGRDLFSPVSTCADCFDEYREWLCRSILPRCASRAQIDASDGRTQMMANEQYKGDAIPMATRRALDNPRTPFSAQPTYPYEELLPCLDNCRRVDRKCPVFLGFRCPLRGITANQSYAYCGPDKEDRGRCEGETDGGADMWGNVWCNGFQL</sequence>
<name>A0A8K0NQX4_9TREE</name>
<proteinExistence type="predicted"/>
<dbReference type="AlphaFoldDB" id="A0A8K0NQX4"/>
<gene>
    <name evidence="2" type="ORF">FFLO_03379</name>
</gene>
<reference evidence="2" key="1">
    <citation type="submission" date="2020-04" db="EMBL/GenBank/DDBJ databases">
        <title>Analysis of mating type loci in Filobasidium floriforme.</title>
        <authorList>
            <person name="Nowrousian M."/>
        </authorList>
    </citation>
    <scope>NUCLEOTIDE SEQUENCE</scope>
    <source>
        <strain evidence="2">CBS 6242</strain>
    </source>
</reference>
<keyword evidence="1" id="KW-0732">Signal</keyword>
<feature type="signal peptide" evidence="1">
    <location>
        <begin position="1"/>
        <end position="23"/>
    </location>
</feature>
<dbReference type="GO" id="GO:0098703">
    <property type="term" value="P:calcium ion import across plasma membrane"/>
    <property type="evidence" value="ECO:0007669"/>
    <property type="project" value="InterPro"/>
</dbReference>
<evidence type="ECO:0008006" key="4">
    <source>
        <dbReference type="Google" id="ProtNLM"/>
    </source>
</evidence>
<dbReference type="GO" id="GO:0005262">
    <property type="term" value="F:calcium channel activity"/>
    <property type="evidence" value="ECO:0007669"/>
    <property type="project" value="InterPro"/>
</dbReference>
<evidence type="ECO:0000313" key="3">
    <source>
        <dbReference type="Proteomes" id="UP000812966"/>
    </source>
</evidence>
<dbReference type="PANTHER" id="PTHR39142:SF1">
    <property type="entry name" value="AEL197CP"/>
    <property type="match status" value="1"/>
</dbReference>
<dbReference type="OrthoDB" id="5405745at2759"/>